<dbReference type="Gene3D" id="3.30.1370.10">
    <property type="entry name" value="K Homology domain, type 1"/>
    <property type="match status" value="13"/>
</dbReference>
<feature type="domain" description="K Homology" evidence="8">
    <location>
        <begin position="571"/>
        <end position="666"/>
    </location>
</feature>
<dbReference type="InterPro" id="IPR004087">
    <property type="entry name" value="KH_dom"/>
</dbReference>
<comment type="caution">
    <text evidence="9">The sequence shown here is derived from an EMBL/GenBank/DDBJ whole genome shotgun (WGS) entry which is preliminary data.</text>
</comment>
<proteinExistence type="predicted"/>
<dbReference type="CDD" id="cd22405">
    <property type="entry name" value="KH-I_Vigilin_rpt1"/>
    <property type="match status" value="1"/>
</dbReference>
<dbReference type="InterPro" id="IPR057778">
    <property type="entry name" value="KH_Vigilin_N"/>
</dbReference>
<evidence type="ECO:0000256" key="7">
    <source>
        <dbReference type="SAM" id="MobiDB-lite"/>
    </source>
</evidence>
<feature type="domain" description="K Homology" evidence="8">
    <location>
        <begin position="322"/>
        <end position="390"/>
    </location>
</feature>
<evidence type="ECO:0000256" key="2">
    <source>
        <dbReference type="ARBA" id="ARBA00022490"/>
    </source>
</evidence>
<feature type="domain" description="K Homology" evidence="8">
    <location>
        <begin position="394"/>
        <end position="462"/>
    </location>
</feature>
<evidence type="ECO:0000256" key="1">
    <source>
        <dbReference type="ARBA" id="ARBA00004496"/>
    </source>
</evidence>
<evidence type="ECO:0000256" key="4">
    <source>
        <dbReference type="ARBA" id="ARBA00022884"/>
    </source>
</evidence>
<dbReference type="CDD" id="cd22407">
    <property type="entry name" value="KH-I_Vigilin_rpt3"/>
    <property type="match status" value="1"/>
</dbReference>
<feature type="domain" description="K Homology" evidence="8">
    <location>
        <begin position="951"/>
        <end position="1020"/>
    </location>
</feature>
<evidence type="ECO:0000313" key="10">
    <source>
        <dbReference type="Proteomes" id="UP001176940"/>
    </source>
</evidence>
<dbReference type="InterPro" id="IPR036612">
    <property type="entry name" value="KH_dom_type_1_sf"/>
</dbReference>
<feature type="region of interest" description="Disordered" evidence="7">
    <location>
        <begin position="1399"/>
        <end position="1473"/>
    </location>
</feature>
<dbReference type="InterPro" id="IPR004088">
    <property type="entry name" value="KH_dom_type_1"/>
</dbReference>
<dbReference type="EMBL" id="CAUEEQ010013356">
    <property type="protein sequence ID" value="CAJ0937351.1"/>
    <property type="molecule type" value="Genomic_DNA"/>
</dbReference>
<feature type="domain" description="K Homology" evidence="8">
    <location>
        <begin position="1203"/>
        <end position="1309"/>
    </location>
</feature>
<name>A0ABN9LDL0_9NEOB</name>
<dbReference type="CDD" id="cd22415">
    <property type="entry name" value="KH-I_Vigilin_rpt12"/>
    <property type="match status" value="1"/>
</dbReference>
<reference evidence="9" key="1">
    <citation type="submission" date="2023-07" db="EMBL/GenBank/DDBJ databases">
        <authorList>
            <person name="Stuckert A."/>
        </authorList>
    </citation>
    <scope>NUCLEOTIDE SEQUENCE</scope>
</reference>
<keyword evidence="4 6" id="KW-0694">RNA-binding</keyword>
<dbReference type="CDD" id="cd22414">
    <property type="entry name" value="KH-I_Vigilin_rpt11"/>
    <property type="match status" value="1"/>
</dbReference>
<feature type="domain" description="K Homology" evidence="8">
    <location>
        <begin position="1313"/>
        <end position="1382"/>
    </location>
</feature>
<dbReference type="SUPFAM" id="SSF54791">
    <property type="entry name" value="Eukaryotic type KH-domain (KH-domain type I)"/>
    <property type="match status" value="11"/>
</dbReference>
<accession>A0ABN9LDL0</accession>
<dbReference type="CDD" id="cd22417">
    <property type="entry name" value="KH-I_Vigilin_rpt14"/>
    <property type="match status" value="1"/>
</dbReference>
<comment type="subcellular location">
    <subcellularLocation>
        <location evidence="1">Cytoplasm</location>
    </subcellularLocation>
</comment>
<feature type="domain" description="K Homology" evidence="8">
    <location>
        <begin position="1125"/>
        <end position="1191"/>
    </location>
</feature>
<dbReference type="CDD" id="cd22418">
    <property type="entry name" value="KH-I_Vigilin_rpt15"/>
    <property type="match status" value="1"/>
</dbReference>
<feature type="domain" description="K Homology" evidence="8">
    <location>
        <begin position="1024"/>
        <end position="1124"/>
    </location>
</feature>
<organism evidence="9 10">
    <name type="scientific">Ranitomeya imitator</name>
    <name type="common">mimic poison frog</name>
    <dbReference type="NCBI Taxonomy" id="111125"/>
    <lineage>
        <taxon>Eukaryota</taxon>
        <taxon>Metazoa</taxon>
        <taxon>Chordata</taxon>
        <taxon>Craniata</taxon>
        <taxon>Vertebrata</taxon>
        <taxon>Euteleostomi</taxon>
        <taxon>Amphibia</taxon>
        <taxon>Batrachia</taxon>
        <taxon>Anura</taxon>
        <taxon>Neobatrachia</taxon>
        <taxon>Hyloidea</taxon>
        <taxon>Dendrobatidae</taxon>
        <taxon>Dendrobatinae</taxon>
        <taxon>Ranitomeya</taxon>
    </lineage>
</organism>
<dbReference type="Proteomes" id="UP001176940">
    <property type="component" value="Unassembled WGS sequence"/>
</dbReference>
<keyword evidence="10" id="KW-1185">Reference proteome</keyword>
<evidence type="ECO:0000259" key="8">
    <source>
        <dbReference type="SMART" id="SM00322"/>
    </source>
</evidence>
<feature type="region of interest" description="Disordered" evidence="7">
    <location>
        <begin position="208"/>
        <end position="237"/>
    </location>
</feature>
<feature type="compositionally biased region" description="Basic and acidic residues" evidence="7">
    <location>
        <begin position="624"/>
        <end position="649"/>
    </location>
</feature>
<dbReference type="Pfam" id="PF24668">
    <property type="entry name" value="KH_Vigilin"/>
    <property type="match status" value="1"/>
</dbReference>
<gene>
    <name evidence="9" type="ORF">RIMI_LOCUS7157710</name>
</gene>
<sequence length="1473" mass="164317">MTVRACASDASDIAFNGGINGLRYTALCRGVTLVPDCQMSAMLWCRHLTTIPNPPLGTRLNYSQKVADTDTTLLLESFSAATGAAGYLYLHPRRSVKVRRRPPNAQNPCRSVLISRQKPPLLHEYCMNMAGSLLTSIGLLCNVVDSQKLRLQDGAEGSERHRKMAKMSEVTIDSSIYGYRHTIRFTYDHDQRYDLAVIVVAAIGSEEENDPPTYKDAFPPLPEKAVGSETPSEPAGAWSKIRPIKSSVITQVFHVPLEERRYKDMAQFGEGEQAKICLDIMQKTGAQLELSLAKDQGLSIMVSGKLDSVMKARKEIVTRLQTQASASIAIPKEHHRFVIGKSGDKLQDLELKTATKIQVPRPDDASNQIKITGTKEGIEKARHEILLISAEQDKRAVERLEVDKAYHPFIAGPYNKTVNDIMHETGTRINIPPPSINKTEIICMGEKDQLAQAVARIRQIYEEKKKKTTNIAVEVRKSQHKYVIGPKGNSLQEILERTGVSVEIPPSDSSSETVILRGEPEKLGQALTEVYAKVHIEFTEGEDKISLEGPTEDVAVAQQQMEVLVSDLISRMDFAEINIDHRFHRHLIGKSGTNRPSRSHDRDVMAGPCRIPSLPPEPAACMERSPERREERERRRRDSEKSSQIRIEGDPQGVQQAKKELLELASRMENERTKDLIIDQKFHRTIIGQKGERIREIREKFPDVIINFPDPTTKSDIVQLRGPKNEVEKCTKYLHKMVTEMVENSYSISVPIFKQFHKNIIGKGGANIKKLRTVNSEMIIITGKKPNCEAARDRILAIQKELANITELEVSIPSKLHNSLIGAKGRFIRSIMEECGGVHIHFPSEGSGSDTVTIRGPAQDVDRAKKQLLQLAEEKQTKSFTAELRAKPEYHKFLIGKGGGNIRKVRDQTGARIIFPTAEDKDQQLITIVGTEESVKDAQKELEILIKSLDNIVEDTMSVDPKHHRHFVIRRGQVLRDIAEEYGGVTVSFPRSGVQSDRVTLKGAKECVEAAKKRILDIIEDLEAQVTIECMIPQRFHRSIMGPKGSRIQQITREHGVQIKFPDREENPQAAQNAESPAQENGEEGTENKVAADPGSPKKCDIILISGRKERCDSACEALKALVPVSIEVEVPYDLHRYIIGQKGTGIRKMMDEFEVNIQVPAPELQCDIITITGLSTYLDRAKGGLLERVKELQAEQEDRALRGFKLVISVDPKYHPKIIGRKGAVISQIRTEHDVNIQFPDKNDENQMCSSYLFAITGANAPSCQTAASHNSWDREPHVAPELQDQITITGYEKNTEAAKEAIMQIVGDLEQMVSEDLTLDHRVHARIIGGRGKAIRRIMDEFKVDIRFPQSGAPDPNLVTVMGKPEDVDEAIDHLLNLEEEYMSDVVENEVMQSYMKAPSQEENKPQPSKGFVVRDAPWTAGGGSDKAPDMTSPEDFPHFGAPVAHKTSPWGPKRHGGGKGLMPADMSASC</sequence>
<feature type="compositionally biased region" description="Polar residues" evidence="7">
    <location>
        <begin position="1069"/>
        <end position="1079"/>
    </location>
</feature>
<feature type="region of interest" description="Disordered" evidence="7">
    <location>
        <begin position="588"/>
        <end position="656"/>
    </location>
</feature>
<dbReference type="CDD" id="cd22408">
    <property type="entry name" value="KH-I_Vigilin_rpt4"/>
    <property type="match status" value="1"/>
</dbReference>
<dbReference type="CDD" id="cd22406">
    <property type="entry name" value="KH-I_Vigilin_rpt2"/>
    <property type="match status" value="1"/>
</dbReference>
<dbReference type="Pfam" id="PF00013">
    <property type="entry name" value="KH_1"/>
    <property type="match status" value="12"/>
</dbReference>
<dbReference type="CDD" id="cd22413">
    <property type="entry name" value="KH-I_Vigilin_rpt10"/>
    <property type="match status" value="1"/>
</dbReference>
<evidence type="ECO:0000313" key="9">
    <source>
        <dbReference type="EMBL" id="CAJ0937351.1"/>
    </source>
</evidence>
<evidence type="ECO:0000256" key="5">
    <source>
        <dbReference type="ARBA" id="ARBA00039270"/>
    </source>
</evidence>
<protein>
    <recommendedName>
        <fullName evidence="5">Vigilin</fullName>
    </recommendedName>
</protein>
<dbReference type="CDD" id="cd22411">
    <property type="entry name" value="KH-I_Vigilin_rpt8"/>
    <property type="match status" value="1"/>
</dbReference>
<dbReference type="PANTHER" id="PTHR10627:SF34">
    <property type="entry name" value="VIGILIN"/>
    <property type="match status" value="1"/>
</dbReference>
<feature type="region of interest" description="Disordered" evidence="7">
    <location>
        <begin position="1060"/>
        <end position="1095"/>
    </location>
</feature>
<feature type="domain" description="K Homology" evidence="8">
    <location>
        <begin position="670"/>
        <end position="739"/>
    </location>
</feature>
<dbReference type="CDD" id="cd22410">
    <property type="entry name" value="KH-I_Vigilin_rpt7"/>
    <property type="match status" value="1"/>
</dbReference>
<keyword evidence="3" id="KW-0677">Repeat</keyword>
<evidence type="ECO:0000256" key="6">
    <source>
        <dbReference type="PROSITE-ProRule" id="PRU00117"/>
    </source>
</evidence>
<feature type="domain" description="K Homology" evidence="8">
    <location>
        <begin position="744"/>
        <end position="800"/>
    </location>
</feature>
<keyword evidence="2" id="KW-0963">Cytoplasm</keyword>
<feature type="domain" description="K Homology" evidence="8">
    <location>
        <begin position="804"/>
        <end position="873"/>
    </location>
</feature>
<dbReference type="CDD" id="cd22416">
    <property type="entry name" value="KH-I_Vigilin_rpt13"/>
    <property type="match status" value="1"/>
</dbReference>
<dbReference type="PROSITE" id="PS50084">
    <property type="entry name" value="KH_TYPE_1"/>
    <property type="match status" value="12"/>
</dbReference>
<feature type="domain" description="K Homology" evidence="8">
    <location>
        <begin position="878"/>
        <end position="947"/>
    </location>
</feature>
<dbReference type="SMART" id="SM00322">
    <property type="entry name" value="KH"/>
    <property type="match status" value="13"/>
</dbReference>
<dbReference type="CDD" id="cd22412">
    <property type="entry name" value="KH-I_Vigilin_rpt9"/>
    <property type="match status" value="1"/>
</dbReference>
<feature type="domain" description="K Homology" evidence="8">
    <location>
        <begin position="467"/>
        <end position="535"/>
    </location>
</feature>
<dbReference type="PANTHER" id="PTHR10627">
    <property type="entry name" value="SCP160"/>
    <property type="match status" value="1"/>
</dbReference>
<evidence type="ECO:0000256" key="3">
    <source>
        <dbReference type="ARBA" id="ARBA00022737"/>
    </source>
</evidence>